<reference evidence="1" key="1">
    <citation type="submission" date="2019-08" db="EMBL/GenBank/DDBJ databases">
        <authorList>
            <person name="Kucharzyk K."/>
            <person name="Murdoch R.W."/>
            <person name="Higgins S."/>
            <person name="Loffler F."/>
        </authorList>
    </citation>
    <scope>NUCLEOTIDE SEQUENCE</scope>
</reference>
<proteinExistence type="predicted"/>
<sequence>MRVRRCQRRQAAIGHAISWAWRWLGHLGEIQRHGRSAAARRVDPVLAQFGAKVEFIQLSGRTHQPHLLKKGVHRPMPITRLQRQCLGDGFHEGRGILHAELLAHGARHARKRDHAVADGTQRGRQRHVVADEAVDHGSKRIQVAPRPGLELAVRIGILLDGRVVHLQHGGVLAVAVANGKARRAQVQQHRRPVVLQKDIVGRDVAVQRLAIMQNPQSAAHRPDHLAQPLF</sequence>
<dbReference type="EMBL" id="VSSQ01058962">
    <property type="protein sequence ID" value="MPN12587.1"/>
    <property type="molecule type" value="Genomic_DNA"/>
</dbReference>
<name>A0A645FE56_9ZZZZ</name>
<dbReference type="AlphaFoldDB" id="A0A645FE56"/>
<protein>
    <submittedName>
        <fullName evidence="1">Uncharacterized protein</fullName>
    </submittedName>
</protein>
<organism evidence="1">
    <name type="scientific">bioreactor metagenome</name>
    <dbReference type="NCBI Taxonomy" id="1076179"/>
    <lineage>
        <taxon>unclassified sequences</taxon>
        <taxon>metagenomes</taxon>
        <taxon>ecological metagenomes</taxon>
    </lineage>
</organism>
<gene>
    <name evidence="1" type="ORF">SDC9_159905</name>
</gene>
<accession>A0A645FE56</accession>
<evidence type="ECO:0000313" key="1">
    <source>
        <dbReference type="EMBL" id="MPN12587.1"/>
    </source>
</evidence>
<comment type="caution">
    <text evidence="1">The sequence shown here is derived from an EMBL/GenBank/DDBJ whole genome shotgun (WGS) entry which is preliminary data.</text>
</comment>